<evidence type="ECO:0000256" key="7">
    <source>
        <dbReference type="ARBA" id="ARBA00023136"/>
    </source>
</evidence>
<evidence type="ECO:0000256" key="5">
    <source>
        <dbReference type="ARBA" id="ARBA00022679"/>
    </source>
</evidence>
<dbReference type="Pfam" id="PF04464">
    <property type="entry name" value="Glyphos_transf"/>
    <property type="match status" value="1"/>
</dbReference>
<evidence type="ECO:0000256" key="4">
    <source>
        <dbReference type="ARBA" id="ARBA00022676"/>
    </source>
</evidence>
<comment type="similarity">
    <text evidence="2">Belongs to the CDP-glycerol glycerophosphotransferase family.</text>
</comment>
<dbReference type="InterPro" id="IPR029044">
    <property type="entry name" value="Nucleotide-diphossugar_trans"/>
</dbReference>
<dbReference type="PANTHER" id="PTHR22916">
    <property type="entry name" value="GLYCOSYLTRANSFERASE"/>
    <property type="match status" value="1"/>
</dbReference>
<dbReference type="InterPro" id="IPR043149">
    <property type="entry name" value="TagF_N"/>
</dbReference>
<dbReference type="InterPro" id="IPR043148">
    <property type="entry name" value="TagF_C"/>
</dbReference>
<feature type="domain" description="Glycosyltransferase 2-like" evidence="9">
    <location>
        <begin position="75"/>
        <end position="205"/>
    </location>
</feature>
<reference evidence="10 11" key="1">
    <citation type="submission" date="2019-11" db="EMBL/GenBank/DDBJ databases">
        <title>Eggerthellaceae novel genus isolated from the rectal contents of marmort.</title>
        <authorList>
            <person name="Zhang G."/>
        </authorList>
    </citation>
    <scope>NUCLEOTIDE SEQUENCE [LARGE SCALE GENOMIC DNA]</scope>
    <source>
        <strain evidence="11">zg-886</strain>
    </source>
</reference>
<accession>A0ABX0IHZ5</accession>
<evidence type="ECO:0000256" key="2">
    <source>
        <dbReference type="ARBA" id="ARBA00010488"/>
    </source>
</evidence>
<keyword evidence="5" id="KW-0808">Transferase</keyword>
<dbReference type="InterPro" id="IPR007554">
    <property type="entry name" value="Glycerophosphate_synth"/>
</dbReference>
<dbReference type="InterPro" id="IPR001173">
    <property type="entry name" value="Glyco_trans_2-like"/>
</dbReference>
<organism evidence="10 11">
    <name type="scientific">Xiamenia xianingshaonis</name>
    <dbReference type="NCBI Taxonomy" id="2682776"/>
    <lineage>
        <taxon>Bacteria</taxon>
        <taxon>Bacillati</taxon>
        <taxon>Actinomycetota</taxon>
        <taxon>Coriobacteriia</taxon>
        <taxon>Eggerthellales</taxon>
        <taxon>Eggerthellaceae</taxon>
        <taxon>Xiamenia</taxon>
    </lineage>
</organism>
<keyword evidence="11" id="KW-1185">Reference proteome</keyword>
<keyword evidence="7" id="KW-0472">Membrane</keyword>
<evidence type="ECO:0000256" key="8">
    <source>
        <dbReference type="SAM" id="MobiDB-lite"/>
    </source>
</evidence>
<dbReference type="Pfam" id="PF00535">
    <property type="entry name" value="Glycos_transf_2"/>
    <property type="match status" value="1"/>
</dbReference>
<evidence type="ECO:0000256" key="1">
    <source>
        <dbReference type="ARBA" id="ARBA00004202"/>
    </source>
</evidence>
<evidence type="ECO:0000313" key="11">
    <source>
        <dbReference type="Proteomes" id="UP000636394"/>
    </source>
</evidence>
<evidence type="ECO:0000256" key="3">
    <source>
        <dbReference type="ARBA" id="ARBA00022475"/>
    </source>
</evidence>
<dbReference type="EMBL" id="WPCR01000006">
    <property type="protein sequence ID" value="NHM14210.1"/>
    <property type="molecule type" value="Genomic_DNA"/>
</dbReference>
<name>A0ABX0IHZ5_9ACTN</name>
<keyword evidence="6" id="KW-0777">Teichoic acid biosynthesis</keyword>
<dbReference type="PANTHER" id="PTHR22916:SF51">
    <property type="entry name" value="GLYCOSYLTRANSFERASE EPSH-RELATED"/>
    <property type="match status" value="1"/>
</dbReference>
<evidence type="ECO:0000259" key="9">
    <source>
        <dbReference type="Pfam" id="PF00535"/>
    </source>
</evidence>
<dbReference type="Gene3D" id="3.40.50.11820">
    <property type="match status" value="1"/>
</dbReference>
<keyword evidence="3" id="KW-1003">Cell membrane</keyword>
<evidence type="ECO:0000313" key="10">
    <source>
        <dbReference type="EMBL" id="NHM14210.1"/>
    </source>
</evidence>
<dbReference type="Gene3D" id="3.90.550.10">
    <property type="entry name" value="Spore Coat Polysaccharide Biosynthesis Protein SpsA, Chain A"/>
    <property type="match status" value="1"/>
</dbReference>
<dbReference type="Gene3D" id="3.40.50.12580">
    <property type="match status" value="1"/>
</dbReference>
<sequence length="955" mass="107482">MISQKQHFPDIMQEGRQPLGARGSKPPRPRLLACALRLDPDLTCDCSAFNRQRMPMSQLLQDRATFGQAPSLRLSIVVPVHNCEACLRTTVESLVKQTLAPTEYEIILVDDGSTDGSGSIADSLAEAHSHIVVIHQENRGVSAARNAGMDQARGRFIAFVDADDVLEPATLKGALDFFDDHFDEIDLVTYPMKIVEGKKTKPHVREKVLTHTGVFDLRDPKNAFALVTNVNVVVKNDGSLPRFDTSLEVHEDLQFMLTVLLRKQKVGFSKQGAYVYQKRGESATNTKMHPFYQLENCLRFWEALFAPYAKGANGAEGRAPVYLQGSFMNELNWKIKKGLLVPPSTHPAYGRALHRYAVLLGCVEDDVILASPRASELQRHYFLQLKVGEPLACEFADGGFSVSRGGTVLLRKDDVDAYIFRVWFEGGTCHLRGVLQSVAFEYADRPAARLSLQRKCESDVRDIPLAPATCDWAFSHERTNATWAFELALPCQEWETAQLFVEMEGHVYPAHWHFAKFLQANADTGVSSLAHGTTVIEATSQGDAIRFHQEPSLALRCALRLRENKAILKKNALGLLLHEGAADARPFVKRRPFWLYGDGAASGPDNAFYQFMHDIEKDDGIDRYYVAHEAQKPFAFPFTLERRERILDFGSPKHLLLFPFADKILTSRIAPDQWSPLRQGALNFLPPTGARELVYLQHGVHLAHAPWKYGAEKTGVDRIVVSTPYEERLFATVYGYAVDQIIPCGAPRYDFIESEHRPENRILFAPSWRKYLVTEVSGKAPQRNGKFETSKFWLETSAWLSDPGLVAYLNARDFHLDIQLQPNFACYEALFKEFETERIHVLDSSAVDPKVVNTHLLCITDYSPIAFDSVYARCPILYFFPDEEEFAAGLNGYSELDLPLEQGFGPVARTASELLYALANFDSQAGFGEPYQSRAEGFFLHDDNSQRERLYQALR</sequence>
<keyword evidence="4" id="KW-0328">Glycosyltransferase</keyword>
<dbReference type="CDD" id="cd00761">
    <property type="entry name" value="Glyco_tranf_GTA_type"/>
    <property type="match status" value="1"/>
</dbReference>
<evidence type="ECO:0000256" key="6">
    <source>
        <dbReference type="ARBA" id="ARBA00022944"/>
    </source>
</evidence>
<comment type="subcellular location">
    <subcellularLocation>
        <location evidence="1">Cell membrane</location>
        <topology evidence="1">Peripheral membrane protein</topology>
    </subcellularLocation>
</comment>
<protein>
    <submittedName>
        <fullName evidence="10">Glycosyltransferase</fullName>
    </submittedName>
</protein>
<dbReference type="SUPFAM" id="SSF53448">
    <property type="entry name" value="Nucleotide-diphospho-sugar transferases"/>
    <property type="match status" value="1"/>
</dbReference>
<dbReference type="Proteomes" id="UP000636394">
    <property type="component" value="Unassembled WGS sequence"/>
</dbReference>
<proteinExistence type="inferred from homology"/>
<comment type="caution">
    <text evidence="10">The sequence shown here is derived from an EMBL/GenBank/DDBJ whole genome shotgun (WGS) entry which is preliminary data.</text>
</comment>
<feature type="region of interest" description="Disordered" evidence="8">
    <location>
        <begin position="1"/>
        <end position="26"/>
    </location>
</feature>
<gene>
    <name evidence="10" type="ORF">GMI68_05420</name>
</gene>